<dbReference type="PRINTS" id="PR00385">
    <property type="entry name" value="P450"/>
</dbReference>
<evidence type="ECO:0000313" key="4">
    <source>
        <dbReference type="Proteomes" id="UP001219355"/>
    </source>
</evidence>
<sequence length="274" mass="31096">MLDVYPSFNCFAFDNITHVLFGSRYGAKTIEDDCPERKTLLGIKQAQMWMRGKDPETLTTQYIAAACYDNINAAQETVAVGLIYLIFHLARQRGWQNKIRNELRSLPPREDGFPTWTDIDGLPLLDAFMHEALRINPGASGRQECYIEDSRTDYGGIRLPVRTLVTASIIALHQNPNLFPKPEQSLPERWFNQTSQTLRQMENSFIPFGYGARICLEKALGIMELKMVAAFLLLTYEIETTPEMGDGKTGLMWQCGSIEAAPIELKGEMIFTRM</sequence>
<dbReference type="SUPFAM" id="SSF48264">
    <property type="entry name" value="Cytochrome P450"/>
    <property type="match status" value="1"/>
</dbReference>
<name>A0AAF0DEQ3_9EURO</name>
<organism evidence="3 4">
    <name type="scientific">Emydomyces testavorans</name>
    <dbReference type="NCBI Taxonomy" id="2070801"/>
    <lineage>
        <taxon>Eukaryota</taxon>
        <taxon>Fungi</taxon>
        <taxon>Dikarya</taxon>
        <taxon>Ascomycota</taxon>
        <taxon>Pezizomycotina</taxon>
        <taxon>Eurotiomycetes</taxon>
        <taxon>Eurotiomycetidae</taxon>
        <taxon>Onygenales</taxon>
        <taxon>Nannizziopsiaceae</taxon>
        <taxon>Emydomyces</taxon>
    </lineage>
</organism>
<evidence type="ECO:0000256" key="2">
    <source>
        <dbReference type="PIRSR" id="PIRSR602401-1"/>
    </source>
</evidence>
<comment type="similarity">
    <text evidence="1">Belongs to the cytochrome P450 family.</text>
</comment>
<protein>
    <recommendedName>
        <fullName evidence="5">Cytochrome P450</fullName>
    </recommendedName>
</protein>
<dbReference type="PANTHER" id="PTHR24305">
    <property type="entry name" value="CYTOCHROME P450"/>
    <property type="match status" value="1"/>
</dbReference>
<dbReference type="Proteomes" id="UP001219355">
    <property type="component" value="Chromosome 1"/>
</dbReference>
<dbReference type="InterPro" id="IPR002401">
    <property type="entry name" value="Cyt_P450_E_grp-I"/>
</dbReference>
<dbReference type="InterPro" id="IPR036396">
    <property type="entry name" value="Cyt_P450_sf"/>
</dbReference>
<evidence type="ECO:0000256" key="1">
    <source>
        <dbReference type="ARBA" id="ARBA00010617"/>
    </source>
</evidence>
<keyword evidence="2" id="KW-0408">Iron</keyword>
<dbReference type="GO" id="GO:0020037">
    <property type="term" value="F:heme binding"/>
    <property type="evidence" value="ECO:0007669"/>
    <property type="project" value="InterPro"/>
</dbReference>
<accession>A0AAF0DEQ3</accession>
<dbReference type="InterPro" id="IPR001128">
    <property type="entry name" value="Cyt_P450"/>
</dbReference>
<comment type="cofactor">
    <cofactor evidence="2">
        <name>heme</name>
        <dbReference type="ChEBI" id="CHEBI:30413"/>
    </cofactor>
</comment>
<evidence type="ECO:0000313" key="3">
    <source>
        <dbReference type="EMBL" id="WEW56450.1"/>
    </source>
</evidence>
<dbReference type="InterPro" id="IPR050121">
    <property type="entry name" value="Cytochrome_P450_monoxygenase"/>
</dbReference>
<dbReference type="Pfam" id="PF00067">
    <property type="entry name" value="p450"/>
    <property type="match status" value="1"/>
</dbReference>
<reference evidence="3" key="1">
    <citation type="submission" date="2023-03" db="EMBL/GenBank/DDBJ databases">
        <title>Emydomyces testavorans Genome Sequence.</title>
        <authorList>
            <person name="Hoyer L."/>
        </authorList>
    </citation>
    <scope>NUCLEOTIDE SEQUENCE</scope>
    <source>
        <strain evidence="3">16-2883</strain>
    </source>
</reference>
<keyword evidence="2" id="KW-0479">Metal-binding</keyword>
<dbReference type="GO" id="GO:0004497">
    <property type="term" value="F:monooxygenase activity"/>
    <property type="evidence" value="ECO:0007669"/>
    <property type="project" value="InterPro"/>
</dbReference>
<dbReference type="AlphaFoldDB" id="A0AAF0DEQ3"/>
<gene>
    <name evidence="3" type="ORF">PRK78_001893</name>
</gene>
<proteinExistence type="inferred from homology"/>
<dbReference type="GO" id="GO:0005506">
    <property type="term" value="F:iron ion binding"/>
    <property type="evidence" value="ECO:0007669"/>
    <property type="project" value="InterPro"/>
</dbReference>
<dbReference type="Gene3D" id="1.10.630.10">
    <property type="entry name" value="Cytochrome P450"/>
    <property type="match status" value="1"/>
</dbReference>
<dbReference type="EMBL" id="CP120627">
    <property type="protein sequence ID" value="WEW56450.1"/>
    <property type="molecule type" value="Genomic_DNA"/>
</dbReference>
<feature type="binding site" description="axial binding residue" evidence="2">
    <location>
        <position position="215"/>
    </location>
    <ligand>
        <name>heme</name>
        <dbReference type="ChEBI" id="CHEBI:30413"/>
    </ligand>
    <ligandPart>
        <name>Fe</name>
        <dbReference type="ChEBI" id="CHEBI:18248"/>
    </ligandPart>
</feature>
<evidence type="ECO:0008006" key="5">
    <source>
        <dbReference type="Google" id="ProtNLM"/>
    </source>
</evidence>
<dbReference type="GO" id="GO:0016705">
    <property type="term" value="F:oxidoreductase activity, acting on paired donors, with incorporation or reduction of molecular oxygen"/>
    <property type="evidence" value="ECO:0007669"/>
    <property type="project" value="InterPro"/>
</dbReference>
<dbReference type="PANTHER" id="PTHR24305:SF166">
    <property type="entry name" value="CYTOCHROME P450 12A4, MITOCHONDRIAL-RELATED"/>
    <property type="match status" value="1"/>
</dbReference>
<keyword evidence="2" id="KW-0349">Heme</keyword>
<dbReference type="PRINTS" id="PR00463">
    <property type="entry name" value="EP450I"/>
</dbReference>
<keyword evidence="4" id="KW-1185">Reference proteome</keyword>